<dbReference type="Gene3D" id="2.30.22.10">
    <property type="entry name" value="Head domain of nucleotide exchange factor GrpE"/>
    <property type="match status" value="1"/>
</dbReference>
<evidence type="ECO:0000313" key="6">
    <source>
        <dbReference type="EMBL" id="OGY16071.1"/>
    </source>
</evidence>
<dbReference type="GO" id="GO:0051087">
    <property type="term" value="F:protein-folding chaperone binding"/>
    <property type="evidence" value="ECO:0007669"/>
    <property type="project" value="InterPro"/>
</dbReference>
<feature type="compositionally biased region" description="Basic and acidic residues" evidence="5">
    <location>
        <begin position="10"/>
        <end position="21"/>
    </location>
</feature>
<comment type="function">
    <text evidence="3">Participates actively in the response to hyperosmotic and heat shock by preventing the aggregation of stress-denatured proteins, in association with DnaK and GrpE. It is the nucleotide exchange factor for DnaK and may function as a thermosensor. Unfolded proteins bind initially to DnaJ; upon interaction with the DnaJ-bound protein, DnaK hydrolyzes its bound ATP, resulting in the formation of a stable complex. GrpE releases ADP from DnaK; ATP binding to DnaK triggers the release of the substrate protein, thus completing the reaction cycle. Several rounds of ATP-dependent interactions between DnaJ, DnaK and GrpE are required for fully efficient folding.</text>
</comment>
<dbReference type="SUPFAM" id="SSF51064">
    <property type="entry name" value="Head domain of nucleotide exchange factor GrpE"/>
    <property type="match status" value="1"/>
</dbReference>
<name>A0A1G1VL39_9BACT</name>
<dbReference type="Proteomes" id="UP000179069">
    <property type="component" value="Unassembled WGS sequence"/>
</dbReference>
<dbReference type="PANTHER" id="PTHR21237:SF23">
    <property type="entry name" value="GRPE PROTEIN HOMOLOG, MITOCHONDRIAL"/>
    <property type="match status" value="1"/>
</dbReference>
<dbReference type="InterPro" id="IPR009012">
    <property type="entry name" value="GrpE_head"/>
</dbReference>
<evidence type="ECO:0000313" key="7">
    <source>
        <dbReference type="Proteomes" id="UP000179069"/>
    </source>
</evidence>
<evidence type="ECO:0000256" key="1">
    <source>
        <dbReference type="ARBA" id="ARBA00009054"/>
    </source>
</evidence>
<dbReference type="GO" id="GO:0005737">
    <property type="term" value="C:cytoplasm"/>
    <property type="evidence" value="ECO:0007669"/>
    <property type="project" value="UniProtKB-SubCell"/>
</dbReference>
<dbReference type="Pfam" id="PF01025">
    <property type="entry name" value="GrpE"/>
    <property type="match status" value="1"/>
</dbReference>
<dbReference type="InterPro" id="IPR000740">
    <property type="entry name" value="GrpE"/>
</dbReference>
<comment type="similarity">
    <text evidence="1 3 4">Belongs to the GrpE family.</text>
</comment>
<protein>
    <recommendedName>
        <fullName evidence="3">Protein GrpE</fullName>
    </recommendedName>
    <alternativeName>
        <fullName evidence="3">HSP-70 cofactor</fullName>
    </alternativeName>
</protein>
<evidence type="ECO:0000256" key="3">
    <source>
        <dbReference type="HAMAP-Rule" id="MF_01151"/>
    </source>
</evidence>
<dbReference type="GO" id="GO:0051082">
    <property type="term" value="F:unfolded protein binding"/>
    <property type="evidence" value="ECO:0007669"/>
    <property type="project" value="TreeGrafter"/>
</dbReference>
<evidence type="ECO:0000256" key="2">
    <source>
        <dbReference type="ARBA" id="ARBA00023186"/>
    </source>
</evidence>
<sequence length="154" mass="17042">MAIKNRKKQEKSSAADADQKVRELEENWKRALADYRNLEKRIESQQQAFVRLANAALIDKLLSILDDLERAASHLKDDGLNLVIGKLNGVLDSEGVKAIKSEGEAFNPETMDCTEMVNGPKNAVTETVLKGYTLNDHVIRPAKVKVGNGQAIRS</sequence>
<dbReference type="InterPro" id="IPR013805">
    <property type="entry name" value="GrpE_CC"/>
</dbReference>
<dbReference type="GO" id="GO:0000774">
    <property type="term" value="F:adenyl-nucleotide exchange factor activity"/>
    <property type="evidence" value="ECO:0007669"/>
    <property type="project" value="InterPro"/>
</dbReference>
<dbReference type="CDD" id="cd00446">
    <property type="entry name" value="GrpE"/>
    <property type="match status" value="1"/>
</dbReference>
<feature type="region of interest" description="Disordered" evidence="5">
    <location>
        <begin position="1"/>
        <end position="21"/>
    </location>
</feature>
<comment type="subcellular location">
    <subcellularLocation>
        <location evidence="3">Cytoplasm</location>
    </subcellularLocation>
</comment>
<reference evidence="6 7" key="1">
    <citation type="journal article" date="2016" name="Nat. Commun.">
        <title>Thousands of microbial genomes shed light on interconnected biogeochemical processes in an aquifer system.</title>
        <authorList>
            <person name="Anantharaman K."/>
            <person name="Brown C.T."/>
            <person name="Hug L.A."/>
            <person name="Sharon I."/>
            <person name="Castelle C.J."/>
            <person name="Probst A.J."/>
            <person name="Thomas B.C."/>
            <person name="Singh A."/>
            <person name="Wilkins M.J."/>
            <person name="Karaoz U."/>
            <person name="Brodie E.L."/>
            <person name="Williams K.H."/>
            <person name="Hubbard S.S."/>
            <person name="Banfield J.F."/>
        </authorList>
    </citation>
    <scope>NUCLEOTIDE SEQUENCE [LARGE SCALE GENOMIC DNA]</scope>
</reference>
<evidence type="ECO:0000256" key="5">
    <source>
        <dbReference type="SAM" id="MobiDB-lite"/>
    </source>
</evidence>
<dbReference type="PRINTS" id="PR00773">
    <property type="entry name" value="GRPEPROTEIN"/>
</dbReference>
<comment type="caution">
    <text evidence="6">The sequence shown here is derived from an EMBL/GenBank/DDBJ whole genome shotgun (WGS) entry which is preliminary data.</text>
</comment>
<dbReference type="PANTHER" id="PTHR21237">
    <property type="entry name" value="GRPE PROTEIN"/>
    <property type="match status" value="1"/>
</dbReference>
<dbReference type="EMBL" id="MHCI01000020">
    <property type="protein sequence ID" value="OGY16071.1"/>
    <property type="molecule type" value="Genomic_DNA"/>
</dbReference>
<accession>A0A1G1VL39</accession>
<comment type="subunit">
    <text evidence="3">Homodimer.</text>
</comment>
<dbReference type="GO" id="GO:0042803">
    <property type="term" value="F:protein homodimerization activity"/>
    <property type="evidence" value="ECO:0007669"/>
    <property type="project" value="InterPro"/>
</dbReference>
<dbReference type="HAMAP" id="MF_01151">
    <property type="entry name" value="GrpE"/>
    <property type="match status" value="1"/>
</dbReference>
<organism evidence="6 7">
    <name type="scientific">Candidatus Chisholmbacteria bacterium RIFCSPHIGHO2_01_FULL_49_18</name>
    <dbReference type="NCBI Taxonomy" id="1797590"/>
    <lineage>
        <taxon>Bacteria</taxon>
        <taxon>Candidatus Chisholmiibacteriota</taxon>
    </lineage>
</organism>
<dbReference type="AlphaFoldDB" id="A0A1G1VL39"/>
<dbReference type="SUPFAM" id="SSF58014">
    <property type="entry name" value="Coiled-coil domain of nucleotide exchange factor GrpE"/>
    <property type="match status" value="1"/>
</dbReference>
<keyword evidence="2 3" id="KW-0143">Chaperone</keyword>
<keyword evidence="3" id="KW-0346">Stress response</keyword>
<evidence type="ECO:0000256" key="4">
    <source>
        <dbReference type="RuleBase" id="RU004478"/>
    </source>
</evidence>
<keyword evidence="3" id="KW-0963">Cytoplasm</keyword>
<dbReference type="Gene3D" id="3.90.20.20">
    <property type="match status" value="1"/>
</dbReference>
<proteinExistence type="inferred from homology"/>
<gene>
    <name evidence="3" type="primary">grpE</name>
    <name evidence="6" type="ORF">A2785_02780</name>
</gene>
<dbReference type="GO" id="GO:0006457">
    <property type="term" value="P:protein folding"/>
    <property type="evidence" value="ECO:0007669"/>
    <property type="project" value="InterPro"/>
</dbReference>